<organism evidence="1 2">
    <name type="scientific">Leptospira meyeri</name>
    <dbReference type="NCBI Taxonomy" id="29508"/>
    <lineage>
        <taxon>Bacteria</taxon>
        <taxon>Pseudomonadati</taxon>
        <taxon>Spirochaetota</taxon>
        <taxon>Spirochaetia</taxon>
        <taxon>Leptospirales</taxon>
        <taxon>Leptospiraceae</taxon>
        <taxon>Leptospira</taxon>
    </lineage>
</organism>
<dbReference type="STRING" id="1193051.LEP1GSC017_2142"/>
<keyword evidence="2" id="KW-1185">Reference proteome</keyword>
<evidence type="ECO:0000313" key="1">
    <source>
        <dbReference type="EMBL" id="TDY72796.1"/>
    </source>
</evidence>
<reference evidence="1 2" key="1">
    <citation type="submission" date="2019-03" db="EMBL/GenBank/DDBJ databases">
        <title>Genomic Encyclopedia of Archaeal and Bacterial Type Strains, Phase II (KMG-II): from individual species to whole genera.</title>
        <authorList>
            <person name="Goeker M."/>
        </authorList>
    </citation>
    <scope>NUCLEOTIDE SEQUENCE [LARGE SCALE GENOMIC DNA]</scope>
    <source>
        <strain evidence="1 2">DSM 21537</strain>
    </source>
</reference>
<dbReference type="OrthoDB" id="337010at2"/>
<name>A0A4R8N0M5_LEPME</name>
<dbReference type="RefSeq" id="WP_004785388.1">
    <property type="nucleotide sequence ID" value="NZ_SORO01000001.1"/>
</dbReference>
<accession>A0A4R8N0M5</accession>
<protein>
    <submittedName>
        <fullName evidence="1">Uncharacterized protein</fullName>
    </submittedName>
</protein>
<dbReference type="AlphaFoldDB" id="A0A4R8N0M5"/>
<evidence type="ECO:0000313" key="2">
    <source>
        <dbReference type="Proteomes" id="UP000294684"/>
    </source>
</evidence>
<sequence>MNQKVFRYTRIFLILSSLFQCNPEHSNNAKIFESLLTSISLIQSQNTLNRTGLVSAREINIGLSPINLSNDTITSDGHNSIRLIGDGFIEGGGLLVLVREKMIEEEIDLAVGQPQIPKAPVSIENGIPKFHTIPGKKYEAILDFYIDGANNTEIDGQFIYFPFTATGYDQIEFFVSGTGGVGLFVNERSLITNVYFTPVGNNLGWNNPQEREFARKSNYARYGANDYVVEYLYNP</sequence>
<proteinExistence type="predicted"/>
<dbReference type="GeneID" id="79827114"/>
<dbReference type="Proteomes" id="UP000294684">
    <property type="component" value="Unassembled WGS sequence"/>
</dbReference>
<comment type="caution">
    <text evidence="1">The sequence shown here is derived from an EMBL/GenBank/DDBJ whole genome shotgun (WGS) entry which is preliminary data.</text>
</comment>
<dbReference type="EMBL" id="SORO01000001">
    <property type="protein sequence ID" value="TDY72796.1"/>
    <property type="molecule type" value="Genomic_DNA"/>
</dbReference>
<gene>
    <name evidence="1" type="ORF">CLV96_1805</name>
</gene>